<keyword evidence="1" id="KW-0677">Repeat</keyword>
<feature type="region of interest" description="Disordered" evidence="3">
    <location>
        <begin position="522"/>
        <end position="543"/>
    </location>
</feature>
<dbReference type="Pfam" id="PF13041">
    <property type="entry name" value="PPR_2"/>
    <property type="match status" value="1"/>
</dbReference>
<reference evidence="4 5" key="1">
    <citation type="journal article" date="2024" name="Commun. Biol.">
        <title>Comparative genomic analysis of thermophilic fungi reveals convergent evolutionary adaptations and gene losses.</title>
        <authorList>
            <person name="Steindorff A.S."/>
            <person name="Aguilar-Pontes M.V."/>
            <person name="Robinson A.J."/>
            <person name="Andreopoulos B."/>
            <person name="LaButti K."/>
            <person name="Kuo A."/>
            <person name="Mondo S."/>
            <person name="Riley R."/>
            <person name="Otillar R."/>
            <person name="Haridas S."/>
            <person name="Lipzen A."/>
            <person name="Grimwood J."/>
            <person name="Schmutz J."/>
            <person name="Clum A."/>
            <person name="Reid I.D."/>
            <person name="Moisan M.C."/>
            <person name="Butler G."/>
            <person name="Nguyen T.T.M."/>
            <person name="Dewar K."/>
            <person name="Conant G."/>
            <person name="Drula E."/>
            <person name="Henrissat B."/>
            <person name="Hansel C."/>
            <person name="Singer S."/>
            <person name="Hutchinson M.I."/>
            <person name="de Vries R.P."/>
            <person name="Natvig D.O."/>
            <person name="Powell A.J."/>
            <person name="Tsang A."/>
            <person name="Grigoriev I.V."/>
        </authorList>
    </citation>
    <scope>NUCLEOTIDE SEQUENCE [LARGE SCALE GENOMIC DNA]</scope>
    <source>
        <strain evidence="4 5">CBS 620.91</strain>
    </source>
</reference>
<accession>A0ABR3V8X8</accession>
<feature type="compositionally biased region" description="Basic residues" evidence="3">
    <location>
        <begin position="218"/>
        <end position="227"/>
    </location>
</feature>
<proteinExistence type="predicted"/>
<dbReference type="InterPro" id="IPR051222">
    <property type="entry name" value="PPR/CCM1_RNA-binding"/>
</dbReference>
<dbReference type="InterPro" id="IPR011990">
    <property type="entry name" value="TPR-like_helical_dom_sf"/>
</dbReference>
<keyword evidence="5" id="KW-1185">Reference proteome</keyword>
<comment type="caution">
    <text evidence="4">The sequence shown here is derived from an EMBL/GenBank/DDBJ whole genome shotgun (WGS) entry which is preliminary data.</text>
</comment>
<feature type="compositionally biased region" description="Polar residues" evidence="3">
    <location>
        <begin position="38"/>
        <end position="47"/>
    </location>
</feature>
<sequence length="724" mass="81567">MPASFREWGLPITLSPRRLPSTFFEIGHWSNRPPEYQRQANFNHNTNPSPHPRLHPPSHTRHPGICGLEAGLSAGHHVGQQLMRVSSRIDGSTCGAFRYFVLRPSLSSSRLNPARPPSPFPVHSDGRGPVRSCQPVHPSFGTATPAGAAVPRPRLLRVRCAPLLAPPPPLRVTRSLFGSSHGPSIPTARVNHTAAALAEFEPDDTGSHDDPTTTSTRPARRRGRRRSQGLSKQDLLALVDPYDGDDVGTVEDYLQYLRDPYMRGYAPANTQKFTFVRTQEEHDYPSADQVLEGNEESRKALWELRFAVLTRLRSPHRVHLDRVYELYQRLPEPRMLYIPARLRHQLLRLLGQPDERDAASMLRYLEVLADVKNTGIPLTSAEWNCAIAFATKYVGTVTETEVEAALKLWREMEVDAGMQATNVTFNILFDVACKAGNFALAEMVYREMEARGHYYNRYHYTSLIHFFGLKNETGGMRAAYREMVEAGEMVDTVVLNAMLAGLLRSGEEDPAERLYERMKAHSLGDVTTTSSPTSSPNPLPNPPIPIRTPLSDRAITQALLMFAKIGRRHPHYRPTLQRMAPLAPDLQTYRILVNHYGVRRGDLARVAAYLDDMKLFRIPLHHAIFLALFKGFATHGGFPTSAWSERRLLGIWNALLDALDNGAAPGLEVRSWLAVWALRAFKRCCQGDNKERVWDVYEALRARWVLTESEEGFMRDFVGDLMSK</sequence>
<evidence type="ECO:0000256" key="3">
    <source>
        <dbReference type="SAM" id="MobiDB-lite"/>
    </source>
</evidence>
<feature type="repeat" description="PPR" evidence="2">
    <location>
        <begin position="491"/>
        <end position="525"/>
    </location>
</feature>
<protein>
    <recommendedName>
        <fullName evidence="6">Pentatricopeptide repeat-containing protein</fullName>
    </recommendedName>
</protein>
<dbReference type="PANTHER" id="PTHR47942">
    <property type="entry name" value="TETRATRICOPEPTIDE REPEAT (TPR)-LIKE SUPERFAMILY PROTEIN-RELATED"/>
    <property type="match status" value="1"/>
</dbReference>
<evidence type="ECO:0000256" key="2">
    <source>
        <dbReference type="PROSITE-ProRule" id="PRU00708"/>
    </source>
</evidence>
<dbReference type="InterPro" id="IPR002885">
    <property type="entry name" value="PPR_rpt"/>
</dbReference>
<dbReference type="Gene3D" id="1.25.40.10">
    <property type="entry name" value="Tetratricopeptide repeat domain"/>
    <property type="match status" value="1"/>
</dbReference>
<gene>
    <name evidence="4" type="ORF">VTJ49DRAFT_2829</name>
</gene>
<feature type="repeat" description="PPR" evidence="2">
    <location>
        <begin position="421"/>
        <end position="455"/>
    </location>
</feature>
<dbReference type="PANTHER" id="PTHR47942:SF78">
    <property type="entry name" value="PENTATRICOPEPTIDE REPEAT PROTEIN (AFU_ORTHOLOGUE AFUA_4G07240)"/>
    <property type="match status" value="1"/>
</dbReference>
<dbReference type="PROSITE" id="PS51375">
    <property type="entry name" value="PPR"/>
    <property type="match status" value="2"/>
</dbReference>
<organism evidence="4 5">
    <name type="scientific">Humicola insolens</name>
    <name type="common">Soft-rot fungus</name>
    <dbReference type="NCBI Taxonomy" id="85995"/>
    <lineage>
        <taxon>Eukaryota</taxon>
        <taxon>Fungi</taxon>
        <taxon>Dikarya</taxon>
        <taxon>Ascomycota</taxon>
        <taxon>Pezizomycotina</taxon>
        <taxon>Sordariomycetes</taxon>
        <taxon>Sordariomycetidae</taxon>
        <taxon>Sordariales</taxon>
        <taxon>Chaetomiaceae</taxon>
        <taxon>Mycothermus</taxon>
    </lineage>
</organism>
<feature type="region of interest" description="Disordered" evidence="3">
    <location>
        <begin position="34"/>
        <end position="68"/>
    </location>
</feature>
<feature type="region of interest" description="Disordered" evidence="3">
    <location>
        <begin position="199"/>
        <end position="232"/>
    </location>
</feature>
<evidence type="ECO:0000313" key="5">
    <source>
        <dbReference type="Proteomes" id="UP001583172"/>
    </source>
</evidence>
<name>A0ABR3V8X8_HUMIN</name>
<dbReference type="EMBL" id="JAZGSY010000224">
    <property type="protein sequence ID" value="KAL1838289.1"/>
    <property type="molecule type" value="Genomic_DNA"/>
</dbReference>
<evidence type="ECO:0000313" key="4">
    <source>
        <dbReference type="EMBL" id="KAL1838289.1"/>
    </source>
</evidence>
<evidence type="ECO:0008006" key="6">
    <source>
        <dbReference type="Google" id="ProtNLM"/>
    </source>
</evidence>
<dbReference type="Proteomes" id="UP001583172">
    <property type="component" value="Unassembled WGS sequence"/>
</dbReference>
<dbReference type="Pfam" id="PF01535">
    <property type="entry name" value="PPR"/>
    <property type="match status" value="1"/>
</dbReference>
<feature type="compositionally biased region" description="Basic residues" evidence="3">
    <location>
        <begin position="52"/>
        <end position="62"/>
    </location>
</feature>
<dbReference type="NCBIfam" id="TIGR00756">
    <property type="entry name" value="PPR"/>
    <property type="match status" value="1"/>
</dbReference>
<feature type="region of interest" description="Disordered" evidence="3">
    <location>
        <begin position="108"/>
        <end position="131"/>
    </location>
</feature>
<evidence type="ECO:0000256" key="1">
    <source>
        <dbReference type="ARBA" id="ARBA00022737"/>
    </source>
</evidence>